<dbReference type="PANTHER" id="PTHR11348">
    <property type="entry name" value="CONNECTIVE TISSUE GROWTH FACTOR-RELATED"/>
    <property type="match status" value="1"/>
</dbReference>
<dbReference type="PROSITE" id="PS00222">
    <property type="entry name" value="IGFBP_N_1"/>
    <property type="match status" value="1"/>
</dbReference>
<evidence type="ECO:0000256" key="8">
    <source>
        <dbReference type="ARBA" id="ARBA00023180"/>
    </source>
</evidence>
<evidence type="ECO:0000256" key="12">
    <source>
        <dbReference type="PROSITE-ProRule" id="PRU00039"/>
    </source>
</evidence>
<dbReference type="GO" id="GO:0005178">
    <property type="term" value="F:integrin binding"/>
    <property type="evidence" value="ECO:0007669"/>
    <property type="project" value="TreeGrafter"/>
</dbReference>
<dbReference type="SUPFAM" id="SSF57184">
    <property type="entry name" value="Growth factor receptor domain"/>
    <property type="match status" value="1"/>
</dbReference>
<evidence type="ECO:0000256" key="5">
    <source>
        <dbReference type="ARBA" id="ARBA00022729"/>
    </source>
</evidence>
<dbReference type="PROSITE" id="PS01225">
    <property type="entry name" value="CTCK_2"/>
    <property type="match status" value="1"/>
</dbReference>
<evidence type="ECO:0000259" key="16">
    <source>
        <dbReference type="PROSITE" id="PS51323"/>
    </source>
</evidence>
<accession>G5C6Q6</accession>
<organism evidence="17 18">
    <name type="scientific">Heterocephalus glaber</name>
    <name type="common">Naked mole rat</name>
    <dbReference type="NCBI Taxonomy" id="10181"/>
    <lineage>
        <taxon>Eukaryota</taxon>
        <taxon>Metazoa</taxon>
        <taxon>Chordata</taxon>
        <taxon>Craniata</taxon>
        <taxon>Vertebrata</taxon>
        <taxon>Euteleostomi</taxon>
        <taxon>Mammalia</taxon>
        <taxon>Eutheria</taxon>
        <taxon>Euarchontoglires</taxon>
        <taxon>Glires</taxon>
        <taxon>Rodentia</taxon>
        <taxon>Hystricomorpha</taxon>
        <taxon>Bathyergidae</taxon>
        <taxon>Heterocephalus</taxon>
    </lineage>
</organism>
<dbReference type="SMART" id="SM00121">
    <property type="entry name" value="IB"/>
    <property type="match status" value="1"/>
</dbReference>
<comment type="subcellular location">
    <subcellularLocation>
        <location evidence="1">Secreted</location>
    </subcellularLocation>
</comment>
<evidence type="ECO:0000259" key="15">
    <source>
        <dbReference type="PROSITE" id="PS50184"/>
    </source>
</evidence>
<dbReference type="InterPro" id="IPR001007">
    <property type="entry name" value="VWF_dom"/>
</dbReference>
<gene>
    <name evidence="17" type="ORF">GW7_08316</name>
</gene>
<keyword evidence="8" id="KW-0325">Glycoprotein</keyword>
<evidence type="ECO:0000313" key="17">
    <source>
        <dbReference type="EMBL" id="EHB17217.1"/>
    </source>
</evidence>
<evidence type="ECO:0000259" key="14">
    <source>
        <dbReference type="PROSITE" id="PS01225"/>
    </source>
</evidence>
<sequence length="409" mass="44566">MLQAKGPRADAGPGQKRSLRGELRTPSHSVPKFGGSRVFAFILDICLLASSTDPQPPDGDSQDATALSPAPDTMGVTPTPPEDSAPSLEFCKWPCECPLSLPRCPLGVSLVTDGCECCKICAQQLGDNCTEAAVCDPHRGLYCDYSRDSPRYAIGVCAQVVGVGCVLDGVRYSNGESFQPSCRYNCTCIGGAVGCTPLCLRARPPRLWCHQPRRVRVPGQCCEQWVCEDDARRPRQTVLGDTAALAAVSDVEPWHGNCLPYTSPWSPCSTSCGLGISTRVSNANAQCWPEQESRLCNLRPCDVDIRPHIKEGKKCLAVFQPEAPMNFTLAGCVSTRTYRPKYCGVCMDNRCCIPYKSKTIEVSFQCPEGPGFSRKVLWINACFCNLTCRNPNDIFADLELYPEISEIAN</sequence>
<dbReference type="GO" id="GO:0016055">
    <property type="term" value="P:Wnt signaling pathway"/>
    <property type="evidence" value="ECO:0007669"/>
    <property type="project" value="UniProtKB-KW"/>
</dbReference>
<dbReference type="PROSITE" id="PS50092">
    <property type="entry name" value="TSP1"/>
    <property type="match status" value="1"/>
</dbReference>
<name>G5C6Q6_HETGA</name>
<dbReference type="InterPro" id="IPR009030">
    <property type="entry name" value="Growth_fac_rcpt_cys_sf"/>
</dbReference>
<dbReference type="Gene3D" id="2.20.100.10">
    <property type="entry name" value="Thrombospondin type-1 (TSP1) repeat"/>
    <property type="match status" value="1"/>
</dbReference>
<dbReference type="Gene3D" id="2.10.70.10">
    <property type="entry name" value="Complement Module, domain 1"/>
    <property type="match status" value="1"/>
</dbReference>
<dbReference type="SMART" id="SM00041">
    <property type="entry name" value="CT"/>
    <property type="match status" value="1"/>
</dbReference>
<dbReference type="EMBL" id="JH173571">
    <property type="protein sequence ID" value="EHB17217.1"/>
    <property type="molecule type" value="Genomic_DNA"/>
</dbReference>
<evidence type="ECO:0000256" key="4">
    <source>
        <dbReference type="ARBA" id="ARBA00022687"/>
    </source>
</evidence>
<dbReference type="PROSITE" id="PS51323">
    <property type="entry name" value="IGFBP_N_2"/>
    <property type="match status" value="1"/>
</dbReference>
<dbReference type="InterPro" id="IPR000884">
    <property type="entry name" value="TSP1_rpt"/>
</dbReference>
<dbReference type="InParanoid" id="G5C6Q6"/>
<feature type="domain" description="CTCK" evidence="14">
    <location>
        <begin position="315"/>
        <end position="389"/>
    </location>
</feature>
<feature type="domain" description="IGFBP N-terminal" evidence="16">
    <location>
        <begin position="87"/>
        <end position="160"/>
    </location>
</feature>
<evidence type="ECO:0000256" key="13">
    <source>
        <dbReference type="SAM" id="MobiDB-lite"/>
    </source>
</evidence>
<dbReference type="STRING" id="10181.G5C6Q6"/>
<dbReference type="GO" id="GO:0007155">
    <property type="term" value="P:cell adhesion"/>
    <property type="evidence" value="ECO:0007669"/>
    <property type="project" value="UniProtKB-KW"/>
</dbReference>
<evidence type="ECO:0000256" key="6">
    <source>
        <dbReference type="ARBA" id="ARBA00022889"/>
    </source>
</evidence>
<dbReference type="InterPro" id="IPR043973">
    <property type="entry name" value="TSP1_CCN"/>
</dbReference>
<dbReference type="SMART" id="SM00209">
    <property type="entry name" value="TSP1"/>
    <property type="match status" value="1"/>
</dbReference>
<evidence type="ECO:0000256" key="3">
    <source>
        <dbReference type="ARBA" id="ARBA00022525"/>
    </source>
</evidence>
<dbReference type="SUPFAM" id="SSF82895">
    <property type="entry name" value="TSP-1 type 1 repeat"/>
    <property type="match status" value="1"/>
</dbReference>
<dbReference type="GO" id="GO:0008201">
    <property type="term" value="F:heparin binding"/>
    <property type="evidence" value="ECO:0007669"/>
    <property type="project" value="TreeGrafter"/>
</dbReference>
<evidence type="ECO:0000256" key="9">
    <source>
        <dbReference type="ARBA" id="ARBA00072544"/>
    </source>
</evidence>
<evidence type="ECO:0000256" key="7">
    <source>
        <dbReference type="ARBA" id="ARBA00023157"/>
    </source>
</evidence>
<dbReference type="AlphaFoldDB" id="G5C6Q6"/>
<dbReference type="GO" id="GO:0005615">
    <property type="term" value="C:extracellular space"/>
    <property type="evidence" value="ECO:0007669"/>
    <property type="project" value="TreeGrafter"/>
</dbReference>
<dbReference type="InterPro" id="IPR036383">
    <property type="entry name" value="TSP1_rpt_sf"/>
</dbReference>
<dbReference type="PANTHER" id="PTHR11348:SF4">
    <property type="entry name" value="CCN FAMILY MEMBER 4"/>
    <property type="match status" value="1"/>
</dbReference>
<evidence type="ECO:0000256" key="11">
    <source>
        <dbReference type="ARBA" id="ARBA00083671"/>
    </source>
</evidence>
<keyword evidence="4" id="KW-0879">Wnt signaling pathway</keyword>
<dbReference type="Pfam" id="PF00093">
    <property type="entry name" value="VWC"/>
    <property type="match status" value="1"/>
</dbReference>
<proteinExistence type="inferred from homology"/>
<dbReference type="GO" id="GO:0031012">
    <property type="term" value="C:extracellular matrix"/>
    <property type="evidence" value="ECO:0007669"/>
    <property type="project" value="TreeGrafter"/>
</dbReference>
<dbReference type="InterPro" id="IPR006208">
    <property type="entry name" value="Glyco_hormone_CN"/>
</dbReference>
<dbReference type="GO" id="GO:0045597">
    <property type="term" value="P:positive regulation of cell differentiation"/>
    <property type="evidence" value="ECO:0007669"/>
    <property type="project" value="TreeGrafter"/>
</dbReference>
<feature type="region of interest" description="Disordered" evidence="13">
    <location>
        <begin position="53"/>
        <end position="82"/>
    </location>
</feature>
<protein>
    <recommendedName>
        <fullName evidence="9">CCN family member 4</fullName>
    </recommendedName>
    <alternativeName>
        <fullName evidence="10">ELM-1</fullName>
    </alternativeName>
    <alternativeName>
        <fullName evidence="11">WNT1-inducible-signaling pathway protein 1</fullName>
    </alternativeName>
</protein>
<evidence type="ECO:0000256" key="10">
    <source>
        <dbReference type="ARBA" id="ARBA00076409"/>
    </source>
</evidence>
<dbReference type="GO" id="GO:0051239">
    <property type="term" value="P:regulation of multicellular organismal process"/>
    <property type="evidence" value="ECO:0007669"/>
    <property type="project" value="UniProtKB-ARBA"/>
</dbReference>
<evidence type="ECO:0000256" key="1">
    <source>
        <dbReference type="ARBA" id="ARBA00004613"/>
    </source>
</evidence>
<dbReference type="PROSITE" id="PS50184">
    <property type="entry name" value="VWFC_2"/>
    <property type="match status" value="1"/>
</dbReference>
<dbReference type="FunFam" id="2.20.100.10:FF:000069">
    <property type="entry name" value="Cellular communication network factor 4"/>
    <property type="match status" value="1"/>
</dbReference>
<keyword evidence="7" id="KW-1015">Disulfide bond</keyword>
<evidence type="ECO:0000256" key="2">
    <source>
        <dbReference type="ARBA" id="ARBA00008125"/>
    </source>
</evidence>
<comment type="similarity">
    <text evidence="2">Belongs to the CCN family.</text>
</comment>
<keyword evidence="5" id="KW-0732">Signal</keyword>
<dbReference type="Pfam" id="PF00219">
    <property type="entry name" value="IGFBP"/>
    <property type="match status" value="1"/>
</dbReference>
<dbReference type="Pfam" id="PF19035">
    <property type="entry name" value="TSP1_CCN"/>
    <property type="match status" value="1"/>
</dbReference>
<reference evidence="17 18" key="1">
    <citation type="journal article" date="2011" name="Nature">
        <title>Genome sequencing reveals insights into physiology and longevity of the naked mole rat.</title>
        <authorList>
            <person name="Kim E.B."/>
            <person name="Fang X."/>
            <person name="Fushan A.A."/>
            <person name="Huang Z."/>
            <person name="Lobanov A.V."/>
            <person name="Han L."/>
            <person name="Marino S.M."/>
            <person name="Sun X."/>
            <person name="Turanov A.A."/>
            <person name="Yang P."/>
            <person name="Yim S.H."/>
            <person name="Zhao X."/>
            <person name="Kasaikina M.V."/>
            <person name="Stoletzki N."/>
            <person name="Peng C."/>
            <person name="Polak P."/>
            <person name="Xiong Z."/>
            <person name="Kiezun A."/>
            <person name="Zhu Y."/>
            <person name="Chen Y."/>
            <person name="Kryukov G.V."/>
            <person name="Zhang Q."/>
            <person name="Peshkin L."/>
            <person name="Yang L."/>
            <person name="Bronson R.T."/>
            <person name="Buffenstein R."/>
            <person name="Wang B."/>
            <person name="Han C."/>
            <person name="Li Q."/>
            <person name="Chen L."/>
            <person name="Zhao W."/>
            <person name="Sunyaev S.R."/>
            <person name="Park T.J."/>
            <person name="Zhang G."/>
            <person name="Wang J."/>
            <person name="Gladyshev V.N."/>
        </authorList>
    </citation>
    <scope>NUCLEOTIDE SEQUENCE [LARGE SCALE GENOMIC DNA]</scope>
</reference>
<dbReference type="InterPro" id="IPR006207">
    <property type="entry name" value="Cys_knot_C"/>
</dbReference>
<dbReference type="Pfam" id="PF00007">
    <property type="entry name" value="Cys_knot"/>
    <property type="match status" value="1"/>
</dbReference>
<evidence type="ECO:0000313" key="18">
    <source>
        <dbReference type="Proteomes" id="UP000006813"/>
    </source>
</evidence>
<dbReference type="Proteomes" id="UP000006813">
    <property type="component" value="Unassembled WGS sequence"/>
</dbReference>
<dbReference type="SMART" id="SM00214">
    <property type="entry name" value="VWC"/>
    <property type="match status" value="1"/>
</dbReference>
<comment type="caution">
    <text evidence="12">Lacks conserved residue(s) required for the propagation of feature annotation.</text>
</comment>
<dbReference type="PROSITE" id="PS01185">
    <property type="entry name" value="CTCK_1"/>
    <property type="match status" value="1"/>
</dbReference>
<dbReference type="SUPFAM" id="SSF57603">
    <property type="entry name" value="FnI-like domain"/>
    <property type="match status" value="1"/>
</dbReference>
<keyword evidence="3" id="KW-0964">Secreted</keyword>
<dbReference type="InterPro" id="IPR050941">
    <property type="entry name" value="CCN"/>
</dbReference>
<dbReference type="eggNOG" id="ENOG502QQQQ">
    <property type="taxonomic scope" value="Eukaryota"/>
</dbReference>
<dbReference type="InterPro" id="IPR000867">
    <property type="entry name" value="IGFBP-like"/>
</dbReference>
<dbReference type="FunCoup" id="G5C6Q6">
    <property type="interactions" value="287"/>
</dbReference>
<keyword evidence="6" id="KW-0130">Cell adhesion</keyword>
<dbReference type="PROSITE" id="PS01208">
    <property type="entry name" value="VWFC_1"/>
    <property type="match status" value="1"/>
</dbReference>
<dbReference type="InterPro" id="IPR017891">
    <property type="entry name" value="Insulin_GF-bd_Cys-rich_CS"/>
</dbReference>
<feature type="region of interest" description="Disordered" evidence="13">
    <location>
        <begin position="1"/>
        <end position="33"/>
    </location>
</feature>
<feature type="domain" description="VWFC" evidence="15">
    <location>
        <begin position="163"/>
        <end position="228"/>
    </location>
</feature>